<dbReference type="EMBL" id="VJYU01000023">
    <property type="protein sequence ID" value="MBS4241453.1"/>
    <property type="molecule type" value="Genomic_DNA"/>
</dbReference>
<reference evidence="12" key="2">
    <citation type="submission" date="2015-06" db="EMBL/GenBank/DDBJ databases">
        <authorList>
            <person name="Hoefler B.C."/>
            <person name="Straight P.D."/>
        </authorList>
    </citation>
    <scope>NUCLEOTIDE SEQUENCE [LARGE SCALE GENOMIC DNA]</scope>
    <source>
        <strain evidence="12">73/13</strain>
    </source>
</reference>
<feature type="binding site" evidence="9">
    <location>
        <begin position="106"/>
        <end position="109"/>
    </location>
    <ligand>
        <name>NADP(+)</name>
        <dbReference type="ChEBI" id="CHEBI:58349"/>
    </ligand>
</feature>
<evidence type="ECO:0000256" key="2">
    <source>
        <dbReference type="ARBA" id="ARBA00005959"/>
    </source>
</evidence>
<feature type="binding site" evidence="9">
    <location>
        <position position="188"/>
    </location>
    <ligand>
        <name>substrate</name>
    </ligand>
</feature>
<dbReference type="Proteomes" id="UP000811399">
    <property type="component" value="Unassembled WGS sequence"/>
</dbReference>
<keyword evidence="14" id="KW-1185">Reference proteome</keyword>
<comment type="caution">
    <text evidence="12">The sequence shown here is derived from an EMBL/GenBank/DDBJ whole genome shotgun (WGS) entry which is preliminary data.</text>
</comment>
<evidence type="ECO:0000313" key="11">
    <source>
        <dbReference type="EMBL" id="MBS4241453.1"/>
    </source>
</evidence>
<dbReference type="InterPro" id="IPR028614">
    <property type="entry name" value="GDP_fucose/colitose_synth"/>
</dbReference>
<evidence type="ECO:0000313" key="13">
    <source>
        <dbReference type="Proteomes" id="UP000237472"/>
    </source>
</evidence>
<feature type="active site" description="Proton donor/acceptor" evidence="9">
    <location>
        <position position="137"/>
    </location>
</feature>
<feature type="binding site" evidence="9">
    <location>
        <begin position="11"/>
        <end position="17"/>
    </location>
    <ligand>
        <name>NADP(+)</name>
        <dbReference type="ChEBI" id="CHEBI:58349"/>
    </ligand>
</feature>
<dbReference type="Proteomes" id="UP000237472">
    <property type="component" value="Unassembled WGS sequence"/>
</dbReference>
<comment type="function">
    <text evidence="9">Catalyzes the two-step NADP-dependent conversion of GDP-4-dehydro-6-deoxy-D-mannose to GDP-fucose, involving an epimerase and a reductase reaction.</text>
</comment>
<dbReference type="SUPFAM" id="SSF51735">
    <property type="entry name" value="NAD(P)-binding Rossmann-fold domains"/>
    <property type="match status" value="1"/>
</dbReference>
<dbReference type="InterPro" id="IPR036291">
    <property type="entry name" value="NAD(P)-bd_dom_sf"/>
</dbReference>
<dbReference type="PANTHER" id="PTHR43238">
    <property type="entry name" value="GDP-L-FUCOSE SYNTHASE"/>
    <property type="match status" value="1"/>
</dbReference>
<reference evidence="13" key="1">
    <citation type="submission" date="2015-06" db="EMBL/GenBank/DDBJ databases">
        <authorList>
            <person name="Parisi A."/>
            <person name="Chiara M."/>
            <person name="Florio D."/>
            <person name="Miccolupo A."/>
            <person name="Manzari C."/>
            <person name="Mion D."/>
            <person name="Caruso M."/>
            <person name="D'erchia A.M."/>
            <person name="Zanoni R."/>
        </authorList>
    </citation>
    <scope>NUCLEOTIDE SEQUENCE [LARGE SCALE GENOMIC DNA]</scope>
    <source>
        <strain evidence="13">73/13</strain>
    </source>
</reference>
<dbReference type="AlphaFoldDB" id="A0A2G4R0G2"/>
<comment type="catalytic activity">
    <reaction evidence="8 9">
        <text>GDP-beta-L-fucose + NADP(+) = GDP-4-dehydro-alpha-D-rhamnose + NADPH + H(+)</text>
        <dbReference type="Rhea" id="RHEA:18885"/>
        <dbReference type="ChEBI" id="CHEBI:15378"/>
        <dbReference type="ChEBI" id="CHEBI:57273"/>
        <dbReference type="ChEBI" id="CHEBI:57783"/>
        <dbReference type="ChEBI" id="CHEBI:57964"/>
        <dbReference type="ChEBI" id="CHEBI:58349"/>
        <dbReference type="EC" id="1.1.1.271"/>
    </reaction>
</comment>
<dbReference type="Pfam" id="PF01370">
    <property type="entry name" value="Epimerase"/>
    <property type="match status" value="1"/>
</dbReference>
<feature type="binding site" evidence="9">
    <location>
        <position position="239"/>
    </location>
    <ligand>
        <name>substrate</name>
    </ligand>
</feature>
<comment type="pathway">
    <text evidence="1 9">Nucleotide-sugar biosynthesis; GDP-L-fucose biosynthesis via de novo pathway; GDP-L-fucose from GDP-alpha-D-mannose: step 2/2.</text>
</comment>
<dbReference type="RefSeq" id="WP_099462045.1">
    <property type="nucleotide sequence ID" value="NZ_LDWY01000077.1"/>
</dbReference>
<sequence>MLKDSLIYVAGHRGLTGSAIVENLRTKGYKNLILRSHAELDLTKQEAVEEFFKKERPEFVFLAAAKVGGIVANNRYRADFIYENLMIQNNVIHQSFLNGVKKLLFLGTTCIYPKNSPQPIKEEYLLTDELEYTNEPYAVAKIAGLKMCEAYNLQYNTNFISVMPTGIYGHNDNFNLENCHVLPALIRKTHLAKLLKEKKYAMLLQDIGVKNMSEAWEFLRRFGIDEGGITLWGSGVSRREFLHSADMADACVFVMENVNFKDLCGEGKDIKNTHINIGYAEDLSIKELALLIFKILDFDGELRFDTSKPDGTFRKLPDCSRLNALGWRRKIELVEGIKIVYEWYKKSVAKRN</sequence>
<feature type="site" description="Important for catalytic activity" evidence="9">
    <location>
        <position position="108"/>
    </location>
</feature>
<dbReference type="Gene3D" id="3.40.50.720">
    <property type="entry name" value="NAD(P)-binding Rossmann-like Domain"/>
    <property type="match status" value="1"/>
</dbReference>
<feature type="binding site" evidence="9">
    <location>
        <position position="310"/>
    </location>
    <ligand>
        <name>substrate</name>
    </ligand>
</feature>
<evidence type="ECO:0000256" key="7">
    <source>
        <dbReference type="ARBA" id="ARBA00023268"/>
    </source>
</evidence>
<dbReference type="InterPro" id="IPR001509">
    <property type="entry name" value="Epimerase_deHydtase"/>
</dbReference>
<dbReference type="EMBL" id="LDWY01000077">
    <property type="protein sequence ID" value="PHY90069.1"/>
    <property type="molecule type" value="Genomic_DNA"/>
</dbReference>
<protein>
    <recommendedName>
        <fullName evidence="3 9">GDP-L-fucose synthase</fullName>
        <ecNumber evidence="3 9">1.1.1.271</ecNumber>
    </recommendedName>
    <alternativeName>
        <fullName evidence="9">GDP-4-keto-6-deoxy-D-mannose-3,5-epimerase-4-reductase</fullName>
    </alternativeName>
</protein>
<dbReference type="Gene3D" id="3.90.25.10">
    <property type="entry name" value="UDP-galactose 4-epimerase, domain 1"/>
    <property type="match status" value="1"/>
</dbReference>
<evidence type="ECO:0000256" key="1">
    <source>
        <dbReference type="ARBA" id="ARBA00004883"/>
    </source>
</evidence>
<dbReference type="HAMAP" id="MF_00956">
    <property type="entry name" value="GDP_fucose_synth"/>
    <property type="match status" value="1"/>
</dbReference>
<feature type="binding site" evidence="9">
    <location>
        <position position="232"/>
    </location>
    <ligand>
        <name>substrate</name>
    </ligand>
</feature>
<proteinExistence type="inferred from homology"/>
<feature type="site" description="Important for catalytic activity" evidence="9">
    <location>
        <position position="110"/>
    </location>
</feature>
<dbReference type="GO" id="GO:0016853">
    <property type="term" value="F:isomerase activity"/>
    <property type="evidence" value="ECO:0007669"/>
    <property type="project" value="UniProtKB-KW"/>
</dbReference>
<dbReference type="OrthoDB" id="9811425at2"/>
<comment type="caution">
    <text evidence="9">Lacks conserved residue(s) required for the propagation of feature annotation.</text>
</comment>
<evidence type="ECO:0000256" key="3">
    <source>
        <dbReference type="ARBA" id="ARBA00012371"/>
    </source>
</evidence>
<dbReference type="FunFam" id="3.40.50.720:FF:000101">
    <property type="entry name" value="GDP-L-fucose synthase"/>
    <property type="match status" value="1"/>
</dbReference>
<evidence type="ECO:0000313" key="14">
    <source>
        <dbReference type="Proteomes" id="UP000811399"/>
    </source>
</evidence>
<dbReference type="PANTHER" id="PTHR43238:SF1">
    <property type="entry name" value="GDP-L-FUCOSE SYNTHASE"/>
    <property type="match status" value="1"/>
</dbReference>
<dbReference type="GO" id="GO:0050577">
    <property type="term" value="F:GDP-L-fucose synthase activity"/>
    <property type="evidence" value="ECO:0007669"/>
    <property type="project" value="UniProtKB-UniRule"/>
</dbReference>
<feature type="binding site" evidence="9">
    <location>
        <position position="141"/>
    </location>
    <ligand>
        <name>NADP(+)</name>
        <dbReference type="ChEBI" id="CHEBI:58349"/>
    </ligand>
</feature>
<evidence type="ECO:0000256" key="6">
    <source>
        <dbReference type="ARBA" id="ARBA00023235"/>
    </source>
</evidence>
<keyword evidence="7 9" id="KW-0511">Multifunctional enzyme</keyword>
<gene>
    <name evidence="9" type="primary">fcl</name>
    <name evidence="12" type="ORF">AA994_06230</name>
    <name evidence="11" type="ORF">CVU5213_06925</name>
</gene>
<evidence type="ECO:0000256" key="5">
    <source>
        <dbReference type="ARBA" id="ARBA00023002"/>
    </source>
</evidence>
<name>A0A2G4R0G2_9BACT</name>
<feature type="domain" description="NAD-dependent epimerase/dehydratase" evidence="10">
    <location>
        <begin position="7"/>
        <end position="261"/>
    </location>
</feature>
<reference evidence="11" key="3">
    <citation type="submission" date="2019-07" db="EMBL/GenBank/DDBJ databases">
        <authorList>
            <person name="Miller W.G."/>
        </authorList>
    </citation>
    <scope>NUCLEOTIDE SEQUENCE</scope>
    <source>
        <strain evidence="11">52/13</strain>
    </source>
</reference>
<keyword evidence="4 9" id="KW-0521">NADP</keyword>
<dbReference type="GO" id="GO:0070401">
    <property type="term" value="F:NADP+ binding"/>
    <property type="evidence" value="ECO:0007669"/>
    <property type="project" value="UniProtKB-UniRule"/>
</dbReference>
<reference evidence="11 14" key="4">
    <citation type="journal article" date="2021" name="Syst. Appl. Microbiol.">
        <title>nCampylobacter vulpis sp. nov. isolated from wild red foxes.</title>
        <authorList>
            <person name="Parisi A."/>
            <person name="Chiara M."/>
            <person name="Caffara M."/>
            <person name="Mion D."/>
            <person name="Miller W.G."/>
            <person name="Caruso M."/>
            <person name="Manzari C."/>
            <person name="Florio D."/>
            <person name="Capozzi L."/>
            <person name="D'Erchia A.M."/>
            <person name="Manzulli V."/>
            <person name="Zanoni R.G."/>
        </authorList>
    </citation>
    <scope>NUCLEOTIDE SEQUENCE [LARGE SCALE GENOMIC DNA]</scope>
    <source>
        <strain evidence="11 14">52/13</strain>
    </source>
</reference>
<dbReference type="GO" id="GO:0042351">
    <property type="term" value="P:'de novo' GDP-L-fucose biosynthetic process"/>
    <property type="evidence" value="ECO:0007669"/>
    <property type="project" value="UniProtKB-UniRule"/>
</dbReference>
<evidence type="ECO:0000256" key="4">
    <source>
        <dbReference type="ARBA" id="ARBA00022857"/>
    </source>
</evidence>
<organism evidence="12 13">
    <name type="scientific">Campylobacter vulpis</name>
    <dbReference type="NCBI Taxonomy" id="1655500"/>
    <lineage>
        <taxon>Bacteria</taxon>
        <taxon>Pseudomonadati</taxon>
        <taxon>Campylobacterota</taxon>
        <taxon>Epsilonproteobacteria</taxon>
        <taxon>Campylobacterales</taxon>
        <taxon>Campylobacteraceae</taxon>
        <taxon>Campylobacter</taxon>
    </lineage>
</organism>
<comment type="similarity">
    <text evidence="2 9">Belongs to the NAD(P)-dependent epimerase/dehydratase family. Fucose synthase subfamily.</text>
</comment>
<evidence type="ECO:0000259" key="10">
    <source>
        <dbReference type="Pfam" id="PF01370"/>
    </source>
</evidence>
<accession>A0A2G4R0G2</accession>
<dbReference type="EC" id="1.1.1.271" evidence="3 9"/>
<keyword evidence="5 9" id="KW-0560">Oxidoreductase</keyword>
<evidence type="ECO:0000256" key="8">
    <source>
        <dbReference type="ARBA" id="ARBA00051935"/>
    </source>
</evidence>
<dbReference type="CDD" id="cd05239">
    <property type="entry name" value="GDP_FS_SDR_e"/>
    <property type="match status" value="1"/>
</dbReference>
<evidence type="ECO:0000313" key="12">
    <source>
        <dbReference type="EMBL" id="PHY90069.1"/>
    </source>
</evidence>
<keyword evidence="6 9" id="KW-0413">Isomerase</keyword>
<dbReference type="UniPathway" id="UPA00128">
    <property type="reaction ID" value="UER00191"/>
</dbReference>
<evidence type="ECO:0000256" key="9">
    <source>
        <dbReference type="HAMAP-Rule" id="MF_00956"/>
    </source>
</evidence>
<feature type="binding site" evidence="9">
    <location>
        <position position="180"/>
    </location>
    <ligand>
        <name>NADP(+)</name>
        <dbReference type="ChEBI" id="CHEBI:58349"/>
    </ligand>
</feature>